<keyword evidence="3" id="KW-1185">Reference proteome</keyword>
<evidence type="ECO:0000256" key="1">
    <source>
        <dbReference type="SAM" id="MobiDB-lite"/>
    </source>
</evidence>
<evidence type="ECO:0000313" key="3">
    <source>
        <dbReference type="Proteomes" id="UP000002009"/>
    </source>
</evidence>
<dbReference type="RefSeq" id="XP_002504710.1">
    <property type="nucleotide sequence ID" value="XM_002504664.1"/>
</dbReference>
<reference evidence="2 3" key="1">
    <citation type="journal article" date="2009" name="Science">
        <title>Green evolution and dynamic adaptations revealed by genomes of the marine picoeukaryotes Micromonas.</title>
        <authorList>
            <person name="Worden A.Z."/>
            <person name="Lee J.H."/>
            <person name="Mock T."/>
            <person name="Rouze P."/>
            <person name="Simmons M.P."/>
            <person name="Aerts A.L."/>
            <person name="Allen A.E."/>
            <person name="Cuvelier M.L."/>
            <person name="Derelle E."/>
            <person name="Everett M.V."/>
            <person name="Foulon E."/>
            <person name="Grimwood J."/>
            <person name="Gundlach H."/>
            <person name="Henrissat B."/>
            <person name="Napoli C."/>
            <person name="McDonald S.M."/>
            <person name="Parker M.S."/>
            <person name="Rombauts S."/>
            <person name="Salamov A."/>
            <person name="Von Dassow P."/>
            <person name="Badger J.H."/>
            <person name="Coutinho P.M."/>
            <person name="Demir E."/>
            <person name="Dubchak I."/>
            <person name="Gentemann C."/>
            <person name="Eikrem W."/>
            <person name="Gready J.E."/>
            <person name="John U."/>
            <person name="Lanier W."/>
            <person name="Lindquist E.A."/>
            <person name="Lucas S."/>
            <person name="Mayer K.F."/>
            <person name="Moreau H."/>
            <person name="Not F."/>
            <person name="Otillar R."/>
            <person name="Panaud O."/>
            <person name="Pangilinan J."/>
            <person name="Paulsen I."/>
            <person name="Piegu B."/>
            <person name="Poliakov A."/>
            <person name="Robbens S."/>
            <person name="Schmutz J."/>
            <person name="Toulza E."/>
            <person name="Wyss T."/>
            <person name="Zelensky A."/>
            <person name="Zhou K."/>
            <person name="Armbrust E.V."/>
            <person name="Bhattacharya D."/>
            <person name="Goodenough U.W."/>
            <person name="Van de Peer Y."/>
            <person name="Grigoriev I.V."/>
        </authorList>
    </citation>
    <scope>NUCLEOTIDE SEQUENCE [LARGE SCALE GENOMIC DNA]</scope>
    <source>
        <strain evidence="3">RCC299 / NOUM17</strain>
    </source>
</reference>
<dbReference type="Proteomes" id="UP000002009">
    <property type="component" value="Chromosome 9"/>
</dbReference>
<feature type="compositionally biased region" description="Low complexity" evidence="1">
    <location>
        <begin position="238"/>
        <end position="247"/>
    </location>
</feature>
<dbReference type="GeneID" id="8246250"/>
<feature type="region of interest" description="Disordered" evidence="1">
    <location>
        <begin position="238"/>
        <end position="327"/>
    </location>
</feature>
<dbReference type="KEGG" id="mis:MICPUN_102434"/>
<protein>
    <submittedName>
        <fullName evidence="2">Uncharacterized protein</fullName>
    </submittedName>
</protein>
<name>C1ECU8_MICCC</name>
<dbReference type="AlphaFoldDB" id="C1ECU8"/>
<accession>C1ECU8</accession>
<organism evidence="2 3">
    <name type="scientific">Micromonas commoda (strain RCC299 / NOUM17 / CCMP2709)</name>
    <name type="common">Picoplanktonic green alga</name>
    <dbReference type="NCBI Taxonomy" id="296587"/>
    <lineage>
        <taxon>Eukaryota</taxon>
        <taxon>Viridiplantae</taxon>
        <taxon>Chlorophyta</taxon>
        <taxon>Mamiellophyceae</taxon>
        <taxon>Mamiellales</taxon>
        <taxon>Mamiellaceae</taxon>
        <taxon>Micromonas</taxon>
    </lineage>
</organism>
<proteinExistence type="predicted"/>
<feature type="region of interest" description="Disordered" evidence="1">
    <location>
        <begin position="100"/>
        <end position="120"/>
    </location>
</feature>
<evidence type="ECO:0000313" key="2">
    <source>
        <dbReference type="EMBL" id="ACO65968.1"/>
    </source>
</evidence>
<feature type="region of interest" description="Disordered" evidence="1">
    <location>
        <begin position="153"/>
        <end position="194"/>
    </location>
</feature>
<feature type="compositionally biased region" description="Acidic residues" evidence="1">
    <location>
        <begin position="282"/>
        <end position="304"/>
    </location>
</feature>
<dbReference type="EMBL" id="CP001329">
    <property type="protein sequence ID" value="ACO65968.1"/>
    <property type="molecule type" value="Genomic_DNA"/>
</dbReference>
<feature type="compositionally biased region" description="Gly residues" evidence="1">
    <location>
        <begin position="248"/>
        <end position="257"/>
    </location>
</feature>
<feature type="compositionally biased region" description="Gly residues" evidence="1">
    <location>
        <begin position="153"/>
        <end position="162"/>
    </location>
</feature>
<gene>
    <name evidence="2" type="ORF">MICPUN_102434</name>
</gene>
<sequence length="327" mass="34945">MLTYDQFTARIAVRGGSVASTSGASTSGKTFEQPAELDPWLVKAPDLADWDPDQPLLLANLWETYDVYVNLARTGLWFDINPFWHPKLACYYLRCEPEKKPSPRRRGATMEPREPKRRTVAVPVAAGPATVTAGRLRELCALGEEWRLDLAGGGGVGGGGDSEAGLAGTRTLSTPRDVAAERGREKHRRRAPAGRWRAADALDTVAVSLAMIDYDGTTVVVQTQRGLVEPEVDEEAEAAAAAAAARADGGGDAAGDGGEGRDPFGASLDDAAPLYRGGDGGDAIETDDEGDDQPPLDYDTDDFERDGFNLVDDDDDSEPEPAKKQKN</sequence>
<dbReference type="InParanoid" id="C1ECU8"/>